<dbReference type="Gene3D" id="1.10.287.1060">
    <property type="entry name" value="ESAT-6-like"/>
    <property type="match status" value="1"/>
</dbReference>
<evidence type="ECO:0000313" key="1">
    <source>
        <dbReference type="EMBL" id="MCX7570254.1"/>
    </source>
</evidence>
<accession>A0ABT3X030</accession>
<sequence>MQARFNTGVIKQGAMRFQAASQEMRANAMQIGKIAASLTQTSWKGRGARAFEELTTHLQQDSNEASTAFGQVAQELNALAVQLDSVNQLHVQADRVEDEIESVERQLRHTEDPSRRASLRTELSQLRYRQNSILADAQNRERYADKRAQAKFDEIGHRADKLHYSTGVPERLKPGSQVKFEWSDLLLPSGIAGLMISKGIKFRHDPRNPKVVIISTAEWMRGQSRFQWWNKMVKGFNKVLVKVPGSEKTVARTLKDLTGISANLTRIGINKIPWHMAKRAVGPASIVFTISSEVKPLTESWKNNSKTAESREEFWKNFGQDAASSVNRILFKSLGAIGGTAAGATAGSLASPAGTIVGGAVGSVLGEKAGEWVAEQTDWIARKAGEKAGAGIAKALNTYDSVKDKIKGFDWSLGF</sequence>
<comment type="caution">
    <text evidence="1">The sequence shown here is derived from an EMBL/GenBank/DDBJ whole genome shotgun (WGS) entry which is preliminary data.</text>
</comment>
<dbReference type="InterPro" id="IPR036689">
    <property type="entry name" value="ESAT-6-like_sf"/>
</dbReference>
<gene>
    <name evidence="1" type="ORF">OS242_09795</name>
</gene>
<organism evidence="1 2">
    <name type="scientific">Tumebacillus lacus</name>
    <dbReference type="NCBI Taxonomy" id="2995335"/>
    <lineage>
        <taxon>Bacteria</taxon>
        <taxon>Bacillati</taxon>
        <taxon>Bacillota</taxon>
        <taxon>Bacilli</taxon>
        <taxon>Bacillales</taxon>
        <taxon>Alicyclobacillaceae</taxon>
        <taxon>Tumebacillus</taxon>
    </lineage>
</organism>
<name>A0ABT3X030_9BACL</name>
<dbReference type="EMBL" id="JAPMLT010000004">
    <property type="protein sequence ID" value="MCX7570254.1"/>
    <property type="molecule type" value="Genomic_DNA"/>
</dbReference>
<reference evidence="1 2" key="1">
    <citation type="submission" date="2022-11" db="EMBL/GenBank/DDBJ databases">
        <title>Study of microbial diversity in lake waters.</title>
        <authorList>
            <person name="Zhang J."/>
        </authorList>
    </citation>
    <scope>NUCLEOTIDE SEQUENCE [LARGE SCALE GENOMIC DNA]</scope>
    <source>
        <strain evidence="1 2">DT12</strain>
    </source>
</reference>
<dbReference type="Proteomes" id="UP001208017">
    <property type="component" value="Unassembled WGS sequence"/>
</dbReference>
<evidence type="ECO:0008006" key="3">
    <source>
        <dbReference type="Google" id="ProtNLM"/>
    </source>
</evidence>
<proteinExistence type="predicted"/>
<keyword evidence="2" id="KW-1185">Reference proteome</keyword>
<protein>
    <recommendedName>
        <fullName evidence="3">WXG100 family type VII secretion target</fullName>
    </recommendedName>
</protein>
<dbReference type="RefSeq" id="WP_267151503.1">
    <property type="nucleotide sequence ID" value="NZ_JAPMLT010000004.1"/>
</dbReference>
<dbReference type="SUPFAM" id="SSF140453">
    <property type="entry name" value="EsxAB dimer-like"/>
    <property type="match status" value="1"/>
</dbReference>
<evidence type="ECO:0000313" key="2">
    <source>
        <dbReference type="Proteomes" id="UP001208017"/>
    </source>
</evidence>